<accession>A0AC35EU79</accession>
<proteinExistence type="predicted"/>
<evidence type="ECO:0000313" key="2">
    <source>
        <dbReference type="WBParaSite" id="PS1159_v2.g10724.t1"/>
    </source>
</evidence>
<sequence>MPPPCPPTFCPPPPLCPPPPPPPPPPMCPPPSPCGGGCGGGYAPAPIMPYQPPVPAFNDCCCQCGSPCRYRTMRARTHGAKIFSALSLELEEDPTCNSMKLRDIIEENITKDPTISKRAIQKAAEERLGSKINVICAKSDFSYVAYTETYCQASSGEVTCYAFKPQ</sequence>
<reference evidence="2" key="1">
    <citation type="submission" date="2022-11" db="UniProtKB">
        <authorList>
            <consortium name="WormBaseParasite"/>
        </authorList>
    </citation>
    <scope>IDENTIFICATION</scope>
</reference>
<protein>
    <submittedName>
        <fullName evidence="2">Ground-like domain-containing protein</fullName>
    </submittedName>
</protein>
<dbReference type="Proteomes" id="UP000887580">
    <property type="component" value="Unplaced"/>
</dbReference>
<name>A0AC35EU79_9BILA</name>
<organism evidence="1 2">
    <name type="scientific">Panagrolaimus sp. PS1159</name>
    <dbReference type="NCBI Taxonomy" id="55785"/>
    <lineage>
        <taxon>Eukaryota</taxon>
        <taxon>Metazoa</taxon>
        <taxon>Ecdysozoa</taxon>
        <taxon>Nematoda</taxon>
        <taxon>Chromadorea</taxon>
        <taxon>Rhabditida</taxon>
        <taxon>Tylenchina</taxon>
        <taxon>Panagrolaimomorpha</taxon>
        <taxon>Panagrolaimoidea</taxon>
        <taxon>Panagrolaimidae</taxon>
        <taxon>Panagrolaimus</taxon>
    </lineage>
</organism>
<evidence type="ECO:0000313" key="1">
    <source>
        <dbReference type="Proteomes" id="UP000887580"/>
    </source>
</evidence>
<dbReference type="WBParaSite" id="PS1159_v2.g10724.t1">
    <property type="protein sequence ID" value="PS1159_v2.g10724.t1"/>
    <property type="gene ID" value="PS1159_v2.g10724"/>
</dbReference>